<evidence type="ECO:0000313" key="3">
    <source>
        <dbReference type="EMBL" id="SJZ36120.1"/>
    </source>
</evidence>
<keyword evidence="4" id="KW-1185">Reference proteome</keyword>
<dbReference type="AlphaFoldDB" id="A0A1T4K0Z3"/>
<keyword evidence="3" id="KW-0131">Cell cycle</keyword>
<dbReference type="GO" id="GO:0090529">
    <property type="term" value="P:cell septum assembly"/>
    <property type="evidence" value="ECO:0007669"/>
    <property type="project" value="InterPro"/>
</dbReference>
<dbReference type="Proteomes" id="UP000190102">
    <property type="component" value="Unassembled WGS sequence"/>
</dbReference>
<protein>
    <submittedName>
        <fullName evidence="3">Cell division protein ZapB</fullName>
    </submittedName>
</protein>
<dbReference type="GO" id="GO:0005737">
    <property type="term" value="C:cytoplasm"/>
    <property type="evidence" value="ECO:0007669"/>
    <property type="project" value="InterPro"/>
</dbReference>
<dbReference type="RefSeq" id="WP_244161317.1">
    <property type="nucleotide sequence ID" value="NZ_FUWR01000001.1"/>
</dbReference>
<evidence type="ECO:0000256" key="1">
    <source>
        <dbReference type="ARBA" id="ARBA00023054"/>
    </source>
</evidence>
<feature type="coiled-coil region" evidence="2">
    <location>
        <begin position="29"/>
        <end position="77"/>
    </location>
</feature>
<accession>A0A1T4K0Z3</accession>
<dbReference type="STRING" id="115783.SAMN02745119_00243"/>
<sequence length="81" mass="9286">MQMGLDFIQENQYIIAPSEGDCSVETELFEKLEEKISNLLTNYAALKEENRILADENERLRQEREGLKGRVDAILSKLEGV</sequence>
<gene>
    <name evidence="3" type="ORF">SAMN02745119_00243</name>
</gene>
<proteinExistence type="predicted"/>
<keyword evidence="3" id="KW-0132">Cell division</keyword>
<keyword evidence="1 2" id="KW-0175">Coiled coil</keyword>
<organism evidence="3 4">
    <name type="scientific">Trichlorobacter thiogenes</name>
    <dbReference type="NCBI Taxonomy" id="115783"/>
    <lineage>
        <taxon>Bacteria</taxon>
        <taxon>Pseudomonadati</taxon>
        <taxon>Thermodesulfobacteriota</taxon>
        <taxon>Desulfuromonadia</taxon>
        <taxon>Geobacterales</taxon>
        <taxon>Geobacteraceae</taxon>
        <taxon>Trichlorobacter</taxon>
    </lineage>
</organism>
<reference evidence="4" key="1">
    <citation type="submission" date="2017-02" db="EMBL/GenBank/DDBJ databases">
        <authorList>
            <person name="Varghese N."/>
            <person name="Submissions S."/>
        </authorList>
    </citation>
    <scope>NUCLEOTIDE SEQUENCE [LARGE SCALE GENOMIC DNA]</scope>
    <source>
        <strain evidence="4">ATCC BAA-34</strain>
    </source>
</reference>
<dbReference type="InterPro" id="IPR009252">
    <property type="entry name" value="Cell_div_ZapB"/>
</dbReference>
<dbReference type="EMBL" id="FUWR01000001">
    <property type="protein sequence ID" value="SJZ36120.1"/>
    <property type="molecule type" value="Genomic_DNA"/>
</dbReference>
<dbReference type="Gene3D" id="1.20.5.340">
    <property type="match status" value="1"/>
</dbReference>
<dbReference type="Pfam" id="PF06005">
    <property type="entry name" value="ZapB"/>
    <property type="match status" value="1"/>
</dbReference>
<evidence type="ECO:0000256" key="2">
    <source>
        <dbReference type="SAM" id="Coils"/>
    </source>
</evidence>
<evidence type="ECO:0000313" key="4">
    <source>
        <dbReference type="Proteomes" id="UP000190102"/>
    </source>
</evidence>
<name>A0A1T4K0Z3_9BACT</name>
<dbReference type="GO" id="GO:0043093">
    <property type="term" value="P:FtsZ-dependent cytokinesis"/>
    <property type="evidence" value="ECO:0007669"/>
    <property type="project" value="InterPro"/>
</dbReference>